<name>A0ABX0XBB7_9BACT</name>
<dbReference type="PANTHER" id="PTHR19328:SF75">
    <property type="entry name" value="ALDOSE SUGAR DEHYDROGENASE YLII"/>
    <property type="match status" value="1"/>
</dbReference>
<dbReference type="Gene3D" id="2.120.10.30">
    <property type="entry name" value="TolB, C-terminal domain"/>
    <property type="match status" value="1"/>
</dbReference>
<dbReference type="Pfam" id="PF07995">
    <property type="entry name" value="GSDH"/>
    <property type="match status" value="1"/>
</dbReference>
<feature type="domain" description="Secretion system C-terminal sorting" evidence="4">
    <location>
        <begin position="779"/>
        <end position="846"/>
    </location>
</feature>
<organism evidence="5 6">
    <name type="scientific">Neolewinella antarctica</name>
    <dbReference type="NCBI Taxonomy" id="442734"/>
    <lineage>
        <taxon>Bacteria</taxon>
        <taxon>Pseudomonadati</taxon>
        <taxon>Bacteroidota</taxon>
        <taxon>Saprospiria</taxon>
        <taxon>Saprospirales</taxon>
        <taxon>Lewinellaceae</taxon>
        <taxon>Neolewinella</taxon>
    </lineage>
</organism>
<evidence type="ECO:0000256" key="1">
    <source>
        <dbReference type="SAM" id="MobiDB-lite"/>
    </source>
</evidence>
<keyword evidence="6" id="KW-1185">Reference proteome</keyword>
<feature type="signal peptide" evidence="2">
    <location>
        <begin position="1"/>
        <end position="24"/>
    </location>
</feature>
<evidence type="ECO:0000313" key="5">
    <source>
        <dbReference type="EMBL" id="NJC26550.1"/>
    </source>
</evidence>
<reference evidence="5 6" key="1">
    <citation type="submission" date="2020-03" db="EMBL/GenBank/DDBJ databases">
        <title>Genomic Encyclopedia of Type Strains, Phase IV (KMG-IV): sequencing the most valuable type-strain genomes for metagenomic binning, comparative biology and taxonomic classification.</title>
        <authorList>
            <person name="Goeker M."/>
        </authorList>
    </citation>
    <scope>NUCLEOTIDE SEQUENCE [LARGE SCALE GENOMIC DNA]</scope>
    <source>
        <strain evidence="5 6">DSM 105096</strain>
    </source>
</reference>
<comment type="caution">
    <text evidence="5">The sequence shown here is derived from an EMBL/GenBank/DDBJ whole genome shotgun (WGS) entry which is preliminary data.</text>
</comment>
<accession>A0ABX0XBB7</accession>
<dbReference type="PANTHER" id="PTHR19328">
    <property type="entry name" value="HEDGEHOG-INTERACTING PROTEIN"/>
    <property type="match status" value="1"/>
</dbReference>
<dbReference type="InterPro" id="IPR012938">
    <property type="entry name" value="Glc/Sorbosone_DH"/>
</dbReference>
<evidence type="ECO:0000259" key="4">
    <source>
        <dbReference type="Pfam" id="PF18962"/>
    </source>
</evidence>
<feature type="domain" description="Glucose/Sorbosone dehydrogenase" evidence="3">
    <location>
        <begin position="40"/>
        <end position="398"/>
    </location>
</feature>
<protein>
    <submittedName>
        <fullName evidence="5">Uncharacterized protein</fullName>
    </submittedName>
</protein>
<keyword evidence="2" id="KW-0732">Signal</keyword>
<dbReference type="InterPro" id="IPR026444">
    <property type="entry name" value="Secre_tail"/>
</dbReference>
<evidence type="ECO:0000259" key="3">
    <source>
        <dbReference type="Pfam" id="PF07995"/>
    </source>
</evidence>
<dbReference type="InterPro" id="IPR011041">
    <property type="entry name" value="Quinoprot_gluc/sorb_DH_b-prop"/>
</dbReference>
<evidence type="ECO:0000256" key="2">
    <source>
        <dbReference type="SAM" id="SignalP"/>
    </source>
</evidence>
<feature type="region of interest" description="Disordered" evidence="1">
    <location>
        <begin position="214"/>
        <end position="234"/>
    </location>
</feature>
<feature type="chain" id="PRO_5045106687" evidence="2">
    <location>
        <begin position="25"/>
        <end position="849"/>
    </location>
</feature>
<dbReference type="InterPro" id="IPR011042">
    <property type="entry name" value="6-blade_b-propeller_TolB-like"/>
</dbReference>
<dbReference type="EMBL" id="JAATJH010000003">
    <property type="protein sequence ID" value="NJC26550.1"/>
    <property type="molecule type" value="Genomic_DNA"/>
</dbReference>
<dbReference type="Proteomes" id="UP000770785">
    <property type="component" value="Unassembled WGS sequence"/>
</dbReference>
<proteinExistence type="predicted"/>
<dbReference type="NCBIfam" id="TIGR04183">
    <property type="entry name" value="Por_Secre_tail"/>
    <property type="match status" value="1"/>
</dbReference>
<dbReference type="SUPFAM" id="SSF75011">
    <property type="entry name" value="3-carboxy-cis,cis-mucoante lactonizing enzyme"/>
    <property type="match status" value="1"/>
</dbReference>
<dbReference type="Pfam" id="PF18962">
    <property type="entry name" value="Por_Secre_tail"/>
    <property type="match status" value="1"/>
</dbReference>
<sequence>MRPAHYFLQAFLLNCCLLSFSLTGQESITYENAFTNLRFDFPVEIQHAGDGSDRLFVVEQGGKIKVFTNNRATNNQATFLDLSGTVDFSAGQEVGLLGLAFHPAFTDNGYFYVYHTRRSQVTGVNVEVVLARYQVTGDDPNRADESSRLEIFSFDKNQRQSNHNGGKIAFGPDGYLYVSIGDGGGGGDPQGNAQNLNTVFGSILRIDVDLDGSNPLENNADAPDGNYEIPSDNPRVGKDGLDELYAWGIRNTWKFSFDNGRLWGGDVGQGEHEEINLIQSGGNYGWNRFEGNATYRGGTDLVTGPDVKPIHTYNHDSGDRSITLGYVYRGRLKNPVIRDKLIFGDYSSGRVWALTHAAEGSSGSATLLFRTAGENVSSFGLDEAGEIYFSSYGRNASLFKLVDTADDGPTTIAIDGVGSWSAINGGVTGVVEAVVAAEEAVYVAGEFTAAGGSGANNVATYTEERGWEALAGGADGKISALVRDGNGLLYAGGDFTTIGGVLASNVAVWNGSNWSALGTGTSGPVLALGVDADNKVVAGGAYVTAGGLTANNIAKWNGTDWESLTDVGTGEPGANNEVRSLAFDATGVLYVGGNFASAGGKSANRIATFDGATWGTLGAGTSGFVQAIAVTDASVFIGGNFVIAGDRTVNRVAEWDRATQIWQPLGRGVSGTVSTLVHDGNYLYAGGNFATATRSDDQNYVVQNVARWSTQNQWEPLGQQRAVGADDQVSTLYLQPDGSGLYAGGSFGRVGTANATGLARWGSSLTSVTPGLSPAEFELYPNPVGKQLTIKSARRYRYALHDATGRRVLAGAGLAGVMQLEVSHLRAGAYLLKLDTDGRGAVTRWIVVE</sequence>
<gene>
    <name evidence="5" type="ORF">GGR27_002060</name>
</gene>
<evidence type="ECO:0000313" key="6">
    <source>
        <dbReference type="Proteomes" id="UP000770785"/>
    </source>
</evidence>
<dbReference type="SUPFAM" id="SSF50952">
    <property type="entry name" value="Soluble quinoprotein glucose dehydrogenase"/>
    <property type="match status" value="1"/>
</dbReference>
<dbReference type="RefSeq" id="WP_168037322.1">
    <property type="nucleotide sequence ID" value="NZ_JAATJH010000003.1"/>
</dbReference>